<dbReference type="PANTHER" id="PTHR43471">
    <property type="entry name" value="ABC TRANSPORTER PERMEASE"/>
    <property type="match status" value="1"/>
</dbReference>
<evidence type="ECO:0000313" key="2">
    <source>
        <dbReference type="EMBL" id="CDM65568.1"/>
    </source>
</evidence>
<keyword evidence="1" id="KW-0472">Membrane</keyword>
<keyword evidence="1" id="KW-0812">Transmembrane</keyword>
<dbReference type="GO" id="GO:0140359">
    <property type="term" value="F:ABC-type transporter activity"/>
    <property type="evidence" value="ECO:0007669"/>
    <property type="project" value="InterPro"/>
</dbReference>
<dbReference type="PANTHER" id="PTHR43471:SF10">
    <property type="entry name" value="SLL1107 PROTEIN"/>
    <property type="match status" value="1"/>
</dbReference>
<feature type="transmembrane region" description="Helical" evidence="1">
    <location>
        <begin position="44"/>
        <end position="62"/>
    </location>
</feature>
<evidence type="ECO:0000256" key="1">
    <source>
        <dbReference type="SAM" id="Phobius"/>
    </source>
</evidence>
<feature type="transmembrane region" description="Helical" evidence="1">
    <location>
        <begin position="168"/>
        <end position="201"/>
    </location>
</feature>
<evidence type="ECO:0000313" key="3">
    <source>
        <dbReference type="Proteomes" id="UP000031518"/>
    </source>
</evidence>
<keyword evidence="1" id="KW-1133">Transmembrane helix</keyword>
<organism evidence="2 3">
    <name type="scientific">Pyrinomonas methylaliphatogenes</name>
    <dbReference type="NCBI Taxonomy" id="454194"/>
    <lineage>
        <taxon>Bacteria</taxon>
        <taxon>Pseudomonadati</taxon>
        <taxon>Acidobacteriota</taxon>
        <taxon>Blastocatellia</taxon>
        <taxon>Blastocatellales</taxon>
        <taxon>Pyrinomonadaceae</taxon>
        <taxon>Pyrinomonas</taxon>
    </lineage>
</organism>
<feature type="transmembrane region" description="Helical" evidence="1">
    <location>
        <begin position="77"/>
        <end position="98"/>
    </location>
</feature>
<dbReference type="RefSeq" id="WP_041975920.1">
    <property type="nucleotide sequence ID" value="NZ_CBXV010000005.1"/>
</dbReference>
<proteinExistence type="predicted"/>
<name>A0A0B6WWC8_9BACT</name>
<dbReference type="Proteomes" id="UP000031518">
    <property type="component" value="Unassembled WGS sequence"/>
</dbReference>
<dbReference type="GO" id="GO:0005886">
    <property type="term" value="C:plasma membrane"/>
    <property type="evidence" value="ECO:0007669"/>
    <property type="project" value="UniProtKB-SubCell"/>
</dbReference>
<dbReference type="AlphaFoldDB" id="A0A0B6WWC8"/>
<sequence length="273" mass="29724">MSAEAAKITIEKRPMTEEVTLAPSMRVVLTIARNTFRESVRDRVFLNLLVFACVVIGVSFLVSDLSAGQEARVITDFGSAAMLVIGSALAIFVGVQLVRREIERRTAYPTLARPINRSHLLVGKHLGLIALLLVNTVAQTSVIAVVLLAKRDLTGARLLSLSSDAGLIFLELTIIVALAQMFSTFAGTTFSALVTLSLVIIGHFSADLLALSSSASRMRAVYLALYYALPNFSRFQCDQMTAHDLWTALLYALAYQSAILALSVMIFARRDLK</sequence>
<dbReference type="OrthoDB" id="9810558at2"/>
<keyword evidence="3" id="KW-1185">Reference proteome</keyword>
<dbReference type="EMBL" id="CBXV010000005">
    <property type="protein sequence ID" value="CDM65568.1"/>
    <property type="molecule type" value="Genomic_DNA"/>
</dbReference>
<feature type="transmembrane region" description="Helical" evidence="1">
    <location>
        <begin position="126"/>
        <end position="148"/>
    </location>
</feature>
<dbReference type="STRING" id="454194.PYK22_01573"/>
<dbReference type="Pfam" id="PF12679">
    <property type="entry name" value="ABC2_membrane_2"/>
    <property type="match status" value="1"/>
</dbReference>
<gene>
    <name evidence="2" type="ORF">PYK22_01573</name>
</gene>
<feature type="transmembrane region" description="Helical" evidence="1">
    <location>
        <begin position="249"/>
        <end position="268"/>
    </location>
</feature>
<accession>A0A0B6WWC8</accession>
<reference evidence="2 3" key="2">
    <citation type="submission" date="2015-01" db="EMBL/GenBank/DDBJ databases">
        <title>Complete genome sequence of Pyrinomonas methylaliphatogenes type strain K22T.</title>
        <authorList>
            <person name="Lee K.C.Y."/>
            <person name="Power J.F."/>
            <person name="Dunfield P.F."/>
            <person name="Morgan X.C."/>
            <person name="Huttenhower C."/>
            <person name="Stott M.B."/>
        </authorList>
    </citation>
    <scope>NUCLEOTIDE SEQUENCE [LARGE SCALE GENOMIC DNA]</scope>
    <source>
        <strain evidence="2 3">K22</strain>
    </source>
</reference>
<protein>
    <submittedName>
        <fullName evidence="2">ABC-type transport system involved in multi-copper enzyme maturation, permease component</fullName>
    </submittedName>
</protein>
<reference evidence="2 3" key="1">
    <citation type="submission" date="2013-12" db="EMBL/GenBank/DDBJ databases">
        <authorList>
            <person name="Stott M."/>
        </authorList>
    </citation>
    <scope>NUCLEOTIDE SEQUENCE [LARGE SCALE GENOMIC DNA]</scope>
    <source>
        <strain evidence="2 3">K22</strain>
    </source>
</reference>